<evidence type="ECO:0000256" key="10">
    <source>
        <dbReference type="ARBA" id="ARBA00049080"/>
    </source>
</evidence>
<keyword evidence="5 12" id="KW-0560">Oxidoreductase</keyword>
<dbReference type="NCBIfam" id="TIGR00036">
    <property type="entry name" value="dapB"/>
    <property type="match status" value="1"/>
</dbReference>
<dbReference type="SUPFAM" id="SSF55347">
    <property type="entry name" value="Glyceraldehyde-3-phosphate dehydrogenase-like, C-terminal domain"/>
    <property type="match status" value="1"/>
</dbReference>
<comment type="catalytic activity">
    <reaction evidence="11 12">
        <text>(S)-2,3,4,5-tetrahydrodipicolinate + NAD(+) + H2O = (2S,4S)-4-hydroxy-2,3,4,5-tetrahydrodipicolinate + NADH + H(+)</text>
        <dbReference type="Rhea" id="RHEA:35323"/>
        <dbReference type="ChEBI" id="CHEBI:15377"/>
        <dbReference type="ChEBI" id="CHEBI:15378"/>
        <dbReference type="ChEBI" id="CHEBI:16845"/>
        <dbReference type="ChEBI" id="CHEBI:57540"/>
        <dbReference type="ChEBI" id="CHEBI:57945"/>
        <dbReference type="ChEBI" id="CHEBI:67139"/>
        <dbReference type="EC" id="1.17.1.8"/>
    </reaction>
</comment>
<keyword evidence="2 12" id="KW-0028">Amino-acid biosynthesis</keyword>
<evidence type="ECO:0000313" key="15">
    <source>
        <dbReference type="EMBL" id="MBN4067011.1"/>
    </source>
</evidence>
<dbReference type="GO" id="GO:0008839">
    <property type="term" value="F:4-hydroxy-tetrahydrodipicolinate reductase"/>
    <property type="evidence" value="ECO:0007669"/>
    <property type="project" value="UniProtKB-EC"/>
</dbReference>
<dbReference type="InterPro" id="IPR036291">
    <property type="entry name" value="NAD(P)-bd_dom_sf"/>
</dbReference>
<dbReference type="EMBL" id="JAFITR010000051">
    <property type="protein sequence ID" value="MBN4067011.1"/>
    <property type="molecule type" value="Genomic_DNA"/>
</dbReference>
<reference evidence="15 16" key="1">
    <citation type="submission" date="2021-02" db="EMBL/GenBank/DDBJ databases">
        <title>Activity-based single-cell genomes from oceanic crustal fluid captures similar information to metagenomic and metatranscriptomic surveys with orders of magnitude less sampling.</title>
        <authorList>
            <person name="D'Angelo T.S."/>
            <person name="Orcutt B.N."/>
        </authorList>
    </citation>
    <scope>NUCLEOTIDE SEQUENCE [LARGE SCALE GENOMIC DNA]</scope>
    <source>
        <strain evidence="15">AH-315-G07</strain>
    </source>
</reference>
<dbReference type="InterPro" id="IPR022663">
    <property type="entry name" value="DapB_C"/>
</dbReference>
<dbReference type="InterPro" id="IPR000846">
    <property type="entry name" value="DapB_N"/>
</dbReference>
<feature type="active site" description="Proton donor/acceptor" evidence="12">
    <location>
        <position position="134"/>
    </location>
</feature>
<comment type="function">
    <text evidence="12">Catalyzes the conversion of 4-hydroxy-tetrahydrodipicolinate (HTPA) to tetrahydrodipicolinate.</text>
</comment>
<comment type="caution">
    <text evidence="12">Lacks conserved residue(s) required for the propagation of feature annotation.</text>
</comment>
<dbReference type="Pfam" id="PF01113">
    <property type="entry name" value="DapB_N"/>
    <property type="match status" value="1"/>
</dbReference>
<dbReference type="EC" id="1.17.1.8" evidence="9 12"/>
<feature type="domain" description="Dihydrodipicolinate reductase C-terminal" evidence="14">
    <location>
        <begin position="105"/>
        <end position="237"/>
    </location>
</feature>
<gene>
    <name evidence="12 15" type="primary">dapB</name>
    <name evidence="15" type="ORF">JYU14_02900</name>
</gene>
<dbReference type="Proteomes" id="UP000722121">
    <property type="component" value="Unassembled WGS sequence"/>
</dbReference>
<feature type="binding site" evidence="12">
    <location>
        <begin position="99"/>
        <end position="102"/>
    </location>
    <ligand>
        <name>NAD(+)</name>
        <dbReference type="ChEBI" id="CHEBI:57540"/>
    </ligand>
</feature>
<keyword evidence="16" id="KW-1185">Reference proteome</keyword>
<keyword evidence="6 12" id="KW-0520">NAD</keyword>
<evidence type="ECO:0000256" key="8">
    <source>
        <dbReference type="ARBA" id="ARBA00037922"/>
    </source>
</evidence>
<evidence type="ECO:0000256" key="7">
    <source>
        <dbReference type="ARBA" id="ARBA00023154"/>
    </source>
</evidence>
<dbReference type="HAMAP" id="MF_00102">
    <property type="entry name" value="DapB"/>
    <property type="match status" value="1"/>
</dbReference>
<evidence type="ECO:0000256" key="5">
    <source>
        <dbReference type="ARBA" id="ARBA00023002"/>
    </source>
</evidence>
<evidence type="ECO:0000313" key="16">
    <source>
        <dbReference type="Proteomes" id="UP000722121"/>
    </source>
</evidence>
<dbReference type="InterPro" id="IPR023940">
    <property type="entry name" value="DHDPR_bac"/>
</dbReference>
<evidence type="ECO:0000256" key="12">
    <source>
        <dbReference type="HAMAP-Rule" id="MF_00102"/>
    </source>
</evidence>
<name>A0ABS3AQL5_9BACT</name>
<dbReference type="Gene3D" id="3.40.50.720">
    <property type="entry name" value="NAD(P)-binding Rossmann-like Domain"/>
    <property type="match status" value="1"/>
</dbReference>
<dbReference type="SUPFAM" id="SSF51735">
    <property type="entry name" value="NAD(P)-binding Rossmann-fold domains"/>
    <property type="match status" value="1"/>
</dbReference>
<evidence type="ECO:0000256" key="3">
    <source>
        <dbReference type="ARBA" id="ARBA00022857"/>
    </source>
</evidence>
<organism evidence="15 16">
    <name type="scientific">Simkania negevensis</name>
    <dbReference type="NCBI Taxonomy" id="83561"/>
    <lineage>
        <taxon>Bacteria</taxon>
        <taxon>Pseudomonadati</taxon>
        <taxon>Chlamydiota</taxon>
        <taxon>Chlamydiia</taxon>
        <taxon>Parachlamydiales</taxon>
        <taxon>Simkaniaceae</taxon>
        <taxon>Simkania</taxon>
    </lineage>
</organism>
<accession>A0ABS3AQL5</accession>
<keyword evidence="12" id="KW-0963">Cytoplasm</keyword>
<evidence type="ECO:0000256" key="11">
    <source>
        <dbReference type="ARBA" id="ARBA00049396"/>
    </source>
</evidence>
<comment type="subunit">
    <text evidence="12">Homotetramer.</text>
</comment>
<feature type="binding site" evidence="12">
    <location>
        <begin position="74"/>
        <end position="76"/>
    </location>
    <ligand>
        <name>NAD(+)</name>
        <dbReference type="ChEBI" id="CHEBI:57540"/>
    </ligand>
</feature>
<sequence>MKVALLGYGKMGQAIEKKAPDMGIEVVARIRSNATKAEWEAVEAADVCIDFSHPDALVGNMEKALLLQKPAVVGTTGWYSDIDHIQALVTKHNLGIIYAQNFAMGINLFMQIVAKAAQLIDGFNHYDVAVTETHHRHKVDSPSGTAHTIADLLLENICRKEKICTELNGKKIAPNELHVSAIRLGAVPGTHTVIFNSDHDTITLTHQAHDRSIWAHGALEAAKWIRSKKGLFHINDMIESSRDGIKKP</sequence>
<keyword evidence="3 12" id="KW-0521">NADP</keyword>
<evidence type="ECO:0000256" key="1">
    <source>
        <dbReference type="ARBA" id="ARBA00006642"/>
    </source>
</evidence>
<dbReference type="PANTHER" id="PTHR20836:SF0">
    <property type="entry name" value="4-HYDROXY-TETRAHYDRODIPICOLINATE REDUCTASE 1, CHLOROPLASTIC-RELATED"/>
    <property type="match status" value="1"/>
</dbReference>
<evidence type="ECO:0000256" key="4">
    <source>
        <dbReference type="ARBA" id="ARBA00022915"/>
    </source>
</evidence>
<dbReference type="Gene3D" id="3.30.360.10">
    <property type="entry name" value="Dihydrodipicolinate Reductase, domain 2"/>
    <property type="match status" value="1"/>
</dbReference>
<comment type="caution">
    <text evidence="12">Was originally thought to be a dihydrodipicolinate reductase (DHDPR), catalyzing the conversion of dihydrodipicolinate to tetrahydrodipicolinate. However, it was shown in E.coli that the substrate of the enzymatic reaction is not dihydrodipicolinate (DHDP) but in fact (2S,4S)-4-hydroxy-2,3,4,5-tetrahydrodipicolinic acid (HTPA), the product released by the DapA-catalyzed reaction.</text>
</comment>
<evidence type="ECO:0000259" key="13">
    <source>
        <dbReference type="Pfam" id="PF01113"/>
    </source>
</evidence>
<feature type="binding site" evidence="12">
    <location>
        <position position="31"/>
    </location>
    <ligand>
        <name>NADP(+)</name>
        <dbReference type="ChEBI" id="CHEBI:58349"/>
    </ligand>
</feature>
<evidence type="ECO:0000256" key="9">
    <source>
        <dbReference type="ARBA" id="ARBA00038983"/>
    </source>
</evidence>
<evidence type="ECO:0000256" key="6">
    <source>
        <dbReference type="ARBA" id="ARBA00023027"/>
    </source>
</evidence>
<feature type="binding site" evidence="12">
    <location>
        <position position="135"/>
    </location>
    <ligand>
        <name>(S)-2,3,4,5-tetrahydrodipicolinate</name>
        <dbReference type="ChEBI" id="CHEBI:16845"/>
    </ligand>
</feature>
<dbReference type="Pfam" id="PF05173">
    <property type="entry name" value="DapB_C"/>
    <property type="match status" value="1"/>
</dbReference>
<comment type="similarity">
    <text evidence="1 12">Belongs to the DapB family.</text>
</comment>
<comment type="catalytic activity">
    <reaction evidence="10 12">
        <text>(S)-2,3,4,5-tetrahydrodipicolinate + NADP(+) + H2O = (2S,4S)-4-hydroxy-2,3,4,5-tetrahydrodipicolinate + NADPH + H(+)</text>
        <dbReference type="Rhea" id="RHEA:35331"/>
        <dbReference type="ChEBI" id="CHEBI:15377"/>
        <dbReference type="ChEBI" id="CHEBI:15378"/>
        <dbReference type="ChEBI" id="CHEBI:16845"/>
        <dbReference type="ChEBI" id="CHEBI:57783"/>
        <dbReference type="ChEBI" id="CHEBI:58349"/>
        <dbReference type="ChEBI" id="CHEBI:67139"/>
        <dbReference type="EC" id="1.17.1.8"/>
    </reaction>
</comment>
<evidence type="ECO:0000259" key="14">
    <source>
        <dbReference type="Pfam" id="PF05173"/>
    </source>
</evidence>
<evidence type="ECO:0000256" key="2">
    <source>
        <dbReference type="ARBA" id="ARBA00022605"/>
    </source>
</evidence>
<dbReference type="CDD" id="cd02274">
    <property type="entry name" value="DHDPR_N"/>
    <property type="match status" value="1"/>
</dbReference>
<feature type="domain" description="Dihydrodipicolinate reductase N-terminal" evidence="13">
    <location>
        <begin position="1"/>
        <end position="102"/>
    </location>
</feature>
<dbReference type="PIRSF" id="PIRSF000161">
    <property type="entry name" value="DHPR"/>
    <property type="match status" value="1"/>
</dbReference>
<keyword evidence="7 12" id="KW-0457">Lysine biosynthesis</keyword>
<feature type="active site" description="Proton donor" evidence="12">
    <location>
        <position position="138"/>
    </location>
</feature>
<protein>
    <recommendedName>
        <fullName evidence="9 12">4-hydroxy-tetrahydrodipicolinate reductase</fullName>
        <shortName evidence="12">HTPA reductase</shortName>
        <ecNumber evidence="9 12">1.17.1.8</ecNumber>
    </recommendedName>
</protein>
<keyword evidence="4 12" id="KW-0220">Diaminopimelate biosynthesis</keyword>
<dbReference type="PANTHER" id="PTHR20836">
    <property type="entry name" value="DIHYDRODIPICOLINATE REDUCTASE"/>
    <property type="match status" value="1"/>
</dbReference>
<comment type="pathway">
    <text evidence="8 12">Amino-acid biosynthesis; L-lysine biosynthesis via DAP pathway; (S)-tetrahydrodipicolinate from L-aspartate: step 4/4.</text>
</comment>
<comment type="subcellular location">
    <subcellularLocation>
        <location evidence="12">Cytoplasm</location>
    </subcellularLocation>
</comment>
<proteinExistence type="inferred from homology"/>
<feature type="binding site" evidence="12">
    <location>
        <begin position="144"/>
        <end position="145"/>
    </location>
    <ligand>
        <name>(S)-2,3,4,5-tetrahydrodipicolinate</name>
        <dbReference type="ChEBI" id="CHEBI:16845"/>
    </ligand>
</feature>
<comment type="caution">
    <text evidence="15">The sequence shown here is derived from an EMBL/GenBank/DDBJ whole genome shotgun (WGS) entry which is preliminary data.</text>
</comment>